<evidence type="ECO:0000313" key="3">
    <source>
        <dbReference type="Proteomes" id="UP001372834"/>
    </source>
</evidence>
<feature type="region of interest" description="Disordered" evidence="1">
    <location>
        <begin position="1"/>
        <end position="70"/>
    </location>
</feature>
<name>A0AAN8PN02_POLSC</name>
<dbReference type="AlphaFoldDB" id="A0AAN8PN02"/>
<comment type="caution">
    <text evidence="2">The sequence shown here is derived from an EMBL/GenBank/DDBJ whole genome shotgun (WGS) entry which is preliminary data.</text>
</comment>
<protein>
    <submittedName>
        <fullName evidence="2">Uncharacterized protein</fullName>
    </submittedName>
</protein>
<reference evidence="2 3" key="1">
    <citation type="submission" date="2023-10" db="EMBL/GenBank/DDBJ databases">
        <title>Genomes of two closely related lineages of the louse Polyplax serrata with different host specificities.</title>
        <authorList>
            <person name="Martinu J."/>
            <person name="Tarabai H."/>
            <person name="Stefka J."/>
            <person name="Hypsa V."/>
        </authorList>
    </citation>
    <scope>NUCLEOTIDE SEQUENCE [LARGE SCALE GENOMIC DNA]</scope>
    <source>
        <strain evidence="2">HR10_N</strain>
    </source>
</reference>
<dbReference type="Proteomes" id="UP001372834">
    <property type="component" value="Unassembled WGS sequence"/>
</dbReference>
<accession>A0AAN8PN02</accession>
<feature type="compositionally biased region" description="Basic and acidic residues" evidence="1">
    <location>
        <begin position="25"/>
        <end position="39"/>
    </location>
</feature>
<proteinExistence type="predicted"/>
<dbReference type="EMBL" id="JAWJWE010000003">
    <property type="protein sequence ID" value="KAK6639516.1"/>
    <property type="molecule type" value="Genomic_DNA"/>
</dbReference>
<organism evidence="2 3">
    <name type="scientific">Polyplax serrata</name>
    <name type="common">Common mouse louse</name>
    <dbReference type="NCBI Taxonomy" id="468196"/>
    <lineage>
        <taxon>Eukaryota</taxon>
        <taxon>Metazoa</taxon>
        <taxon>Ecdysozoa</taxon>
        <taxon>Arthropoda</taxon>
        <taxon>Hexapoda</taxon>
        <taxon>Insecta</taxon>
        <taxon>Pterygota</taxon>
        <taxon>Neoptera</taxon>
        <taxon>Paraneoptera</taxon>
        <taxon>Psocodea</taxon>
        <taxon>Troctomorpha</taxon>
        <taxon>Phthiraptera</taxon>
        <taxon>Anoplura</taxon>
        <taxon>Polyplacidae</taxon>
        <taxon>Polyplax</taxon>
    </lineage>
</organism>
<evidence type="ECO:0000313" key="2">
    <source>
        <dbReference type="EMBL" id="KAK6639516.1"/>
    </source>
</evidence>
<gene>
    <name evidence="2" type="ORF">RUM43_007789</name>
</gene>
<evidence type="ECO:0000256" key="1">
    <source>
        <dbReference type="SAM" id="MobiDB-lite"/>
    </source>
</evidence>
<feature type="compositionally biased region" description="Polar residues" evidence="1">
    <location>
        <begin position="190"/>
        <end position="207"/>
    </location>
</feature>
<sequence length="304" mass="33229">MQDALLTEKPAVKPQQQISQNTEVNGDKTPKTKEDDHGSGKAVSSNSISLNGKQSDPHGSASTGSSSTLQLSQGYNATESNLNVVNAANVSQAGGVWPTGSVDDGMLQNLAAHGVTVNGTLAFQNFQPSNLYNQLGNQITGITQNQGQSPQQRRPITGQHNFPPNIGRQIQNHPSPNLFLPNKGYGAPWSSPQQNPGWAPSPQNQANLPNITPWNRGRSVPNLNPALQNINNFGNMSNRKLSPTFSQQHQPVQMSPIKFRRSTSYPGKTIFPQHPTFEITGMDENRDNLLYQLGYMQMEMFLFN</sequence>
<feature type="compositionally biased region" description="Polar residues" evidence="1">
    <location>
        <begin position="42"/>
        <end position="54"/>
    </location>
</feature>
<feature type="compositionally biased region" description="Polar residues" evidence="1">
    <location>
        <begin position="14"/>
        <end position="24"/>
    </location>
</feature>
<feature type="region of interest" description="Disordered" evidence="1">
    <location>
        <begin position="185"/>
        <end position="207"/>
    </location>
</feature>